<name>A0A9W4TA21_9GLOM</name>
<dbReference type="EMBL" id="CAMKVN010017275">
    <property type="protein sequence ID" value="CAI2197880.1"/>
    <property type="molecule type" value="Genomic_DNA"/>
</dbReference>
<comment type="caution">
    <text evidence="1">The sequence shown here is derived from an EMBL/GenBank/DDBJ whole genome shotgun (WGS) entry which is preliminary data.</text>
</comment>
<gene>
    <name evidence="1" type="ORF">FWILDA_LOCUS18296</name>
</gene>
<dbReference type="AlphaFoldDB" id="A0A9W4TA21"/>
<evidence type="ECO:0000313" key="1">
    <source>
        <dbReference type="EMBL" id="CAI2197880.1"/>
    </source>
</evidence>
<reference evidence="1" key="1">
    <citation type="submission" date="2022-08" db="EMBL/GenBank/DDBJ databases">
        <authorList>
            <person name="Kallberg Y."/>
            <person name="Tangrot J."/>
            <person name="Rosling A."/>
        </authorList>
    </citation>
    <scope>NUCLEOTIDE SEQUENCE</scope>
    <source>
        <strain evidence="1">Wild A</strain>
    </source>
</reference>
<keyword evidence="2" id="KW-1185">Reference proteome</keyword>
<accession>A0A9W4TA21</accession>
<protein>
    <submittedName>
        <fullName evidence="1">1544_t:CDS:1</fullName>
    </submittedName>
</protein>
<organism evidence="1 2">
    <name type="scientific">Funneliformis geosporum</name>
    <dbReference type="NCBI Taxonomy" id="1117311"/>
    <lineage>
        <taxon>Eukaryota</taxon>
        <taxon>Fungi</taxon>
        <taxon>Fungi incertae sedis</taxon>
        <taxon>Mucoromycota</taxon>
        <taxon>Glomeromycotina</taxon>
        <taxon>Glomeromycetes</taxon>
        <taxon>Glomerales</taxon>
        <taxon>Glomeraceae</taxon>
        <taxon>Funneliformis</taxon>
    </lineage>
</organism>
<feature type="non-terminal residue" evidence="1">
    <location>
        <position position="1"/>
    </location>
</feature>
<sequence length="55" mass="6143">MSKCEETSITIDDNAEHNGVKKALISVSPNNPEATVYKLSDDEKVNEMKVNDDKF</sequence>
<proteinExistence type="predicted"/>
<dbReference type="Proteomes" id="UP001153678">
    <property type="component" value="Unassembled WGS sequence"/>
</dbReference>
<evidence type="ECO:0000313" key="2">
    <source>
        <dbReference type="Proteomes" id="UP001153678"/>
    </source>
</evidence>